<feature type="region of interest" description="Disordered" evidence="1">
    <location>
        <begin position="238"/>
        <end position="278"/>
    </location>
</feature>
<feature type="compositionally biased region" description="Basic and acidic residues" evidence="1">
    <location>
        <begin position="238"/>
        <end position="250"/>
    </location>
</feature>
<dbReference type="AlphaFoldDB" id="A0A2G8L2I2"/>
<name>A0A2G8L2I2_STIJA</name>
<protein>
    <submittedName>
        <fullName evidence="2">Uncharacterized protein</fullName>
    </submittedName>
</protein>
<feature type="region of interest" description="Disordered" evidence="1">
    <location>
        <begin position="131"/>
        <end position="158"/>
    </location>
</feature>
<dbReference type="Proteomes" id="UP000230750">
    <property type="component" value="Unassembled WGS sequence"/>
</dbReference>
<sequence>HHLQLWKPKPISSIVSKMRDRGLESLQKDASFTPKSKESALKVNVGVGERMNQLQAQMEADIKKEPKKITVKPTYQMGEAILSGKDKDNRKEYEAQKEARRKKHEQEEAELNRIKEEYQKKKAMEVNAVREARKKETEKNNNNVTNQNGTKAPVSQKELEIKKRVPALEITPSSSEEELREAAADLINLLKDVFGDIFDLQMVKQALDKQYTELDKEVQNEPKAPTLFIPVEGKVKQRKEEAWNRSKMDTSRSSSGSKKIIKEGSVKNRLAMFENGRN</sequence>
<reference evidence="2 3" key="1">
    <citation type="journal article" date="2017" name="PLoS Biol.">
        <title>The sea cucumber genome provides insights into morphological evolution and visceral regeneration.</title>
        <authorList>
            <person name="Zhang X."/>
            <person name="Sun L."/>
            <person name="Yuan J."/>
            <person name="Sun Y."/>
            <person name="Gao Y."/>
            <person name="Zhang L."/>
            <person name="Li S."/>
            <person name="Dai H."/>
            <person name="Hamel J.F."/>
            <person name="Liu C."/>
            <person name="Yu Y."/>
            <person name="Liu S."/>
            <person name="Lin W."/>
            <person name="Guo K."/>
            <person name="Jin S."/>
            <person name="Xu P."/>
            <person name="Storey K.B."/>
            <person name="Huan P."/>
            <person name="Zhang T."/>
            <person name="Zhou Y."/>
            <person name="Zhang J."/>
            <person name="Lin C."/>
            <person name="Li X."/>
            <person name="Xing L."/>
            <person name="Huo D."/>
            <person name="Sun M."/>
            <person name="Wang L."/>
            <person name="Mercier A."/>
            <person name="Li F."/>
            <person name="Yang H."/>
            <person name="Xiang J."/>
        </authorList>
    </citation>
    <scope>NUCLEOTIDE SEQUENCE [LARGE SCALE GENOMIC DNA]</scope>
    <source>
        <strain evidence="2">Shaxun</strain>
        <tissue evidence="2">Muscle</tissue>
    </source>
</reference>
<gene>
    <name evidence="2" type="ORF">BSL78_08677</name>
</gene>
<feature type="compositionally biased region" description="Basic and acidic residues" evidence="1">
    <location>
        <begin position="84"/>
        <end position="109"/>
    </location>
</feature>
<proteinExistence type="predicted"/>
<organism evidence="2 3">
    <name type="scientific">Stichopus japonicus</name>
    <name type="common">Sea cucumber</name>
    <dbReference type="NCBI Taxonomy" id="307972"/>
    <lineage>
        <taxon>Eukaryota</taxon>
        <taxon>Metazoa</taxon>
        <taxon>Echinodermata</taxon>
        <taxon>Eleutherozoa</taxon>
        <taxon>Echinozoa</taxon>
        <taxon>Holothuroidea</taxon>
        <taxon>Aspidochirotacea</taxon>
        <taxon>Aspidochirotida</taxon>
        <taxon>Stichopodidae</taxon>
        <taxon>Apostichopus</taxon>
    </lineage>
</organism>
<feature type="non-terminal residue" evidence="2">
    <location>
        <position position="1"/>
    </location>
</feature>
<dbReference type="EMBL" id="MRZV01000248">
    <property type="protein sequence ID" value="PIK54464.1"/>
    <property type="molecule type" value="Genomic_DNA"/>
</dbReference>
<evidence type="ECO:0000256" key="1">
    <source>
        <dbReference type="SAM" id="MobiDB-lite"/>
    </source>
</evidence>
<dbReference type="OrthoDB" id="10592314at2759"/>
<accession>A0A2G8L2I2</accession>
<evidence type="ECO:0000313" key="3">
    <source>
        <dbReference type="Proteomes" id="UP000230750"/>
    </source>
</evidence>
<evidence type="ECO:0000313" key="2">
    <source>
        <dbReference type="EMBL" id="PIK54464.1"/>
    </source>
</evidence>
<keyword evidence="3" id="KW-1185">Reference proteome</keyword>
<feature type="region of interest" description="Disordered" evidence="1">
    <location>
        <begin position="80"/>
        <end position="109"/>
    </location>
</feature>
<comment type="caution">
    <text evidence="2">The sequence shown here is derived from an EMBL/GenBank/DDBJ whole genome shotgun (WGS) entry which is preliminary data.</text>
</comment>
<feature type="compositionally biased region" description="Low complexity" evidence="1">
    <location>
        <begin position="140"/>
        <end position="151"/>
    </location>
</feature>